<dbReference type="GO" id="GO:0003676">
    <property type="term" value="F:nucleic acid binding"/>
    <property type="evidence" value="ECO:0007669"/>
    <property type="project" value="InterPro"/>
</dbReference>
<name>A0A1E7FS68_9STRA</name>
<proteinExistence type="predicted"/>
<evidence type="ECO:0000256" key="1">
    <source>
        <dbReference type="SAM" id="Phobius"/>
    </source>
</evidence>
<reference evidence="2 3" key="1">
    <citation type="submission" date="2016-09" db="EMBL/GenBank/DDBJ databases">
        <title>Extensive genetic diversity and differential bi-allelic expression allows diatom success in the polar Southern Ocean.</title>
        <authorList>
            <consortium name="DOE Joint Genome Institute"/>
            <person name="Mock T."/>
            <person name="Otillar R.P."/>
            <person name="Strauss J."/>
            <person name="Dupont C."/>
            <person name="Frickenhaus S."/>
            <person name="Maumus F."/>
            <person name="Mcmullan M."/>
            <person name="Sanges R."/>
            <person name="Schmutz J."/>
            <person name="Toseland A."/>
            <person name="Valas R."/>
            <person name="Veluchamy A."/>
            <person name="Ward B.J."/>
            <person name="Allen A."/>
            <person name="Barry K."/>
            <person name="Falciatore A."/>
            <person name="Ferrante M."/>
            <person name="Fortunato A.E."/>
            <person name="Gloeckner G."/>
            <person name="Gruber A."/>
            <person name="Hipkin R."/>
            <person name="Janech M."/>
            <person name="Kroth P."/>
            <person name="Leese F."/>
            <person name="Lindquist E."/>
            <person name="Lyon B.R."/>
            <person name="Martin J."/>
            <person name="Mayer C."/>
            <person name="Parker M."/>
            <person name="Quesneville H."/>
            <person name="Raymond J."/>
            <person name="Uhlig C."/>
            <person name="Valentin K.U."/>
            <person name="Worden A.Z."/>
            <person name="Armbrust E.V."/>
            <person name="Bowler C."/>
            <person name="Green B."/>
            <person name="Moulton V."/>
            <person name="Van Oosterhout C."/>
            <person name="Grigoriev I."/>
        </authorList>
    </citation>
    <scope>NUCLEOTIDE SEQUENCE [LARGE SCALE GENOMIC DNA]</scope>
    <source>
        <strain evidence="2 3">CCMP1102</strain>
    </source>
</reference>
<protein>
    <recommendedName>
        <fullName evidence="4">RNase H type-1 domain-containing protein</fullName>
    </recommendedName>
</protein>
<evidence type="ECO:0000313" key="3">
    <source>
        <dbReference type="Proteomes" id="UP000095751"/>
    </source>
</evidence>
<sequence length="440" mass="50227">MILLIESNFPKMRISSTSYHFREFIIVPSLFFHFFILAIASPVQQQTTITTTTTAITHLTLQFDGCLRPPRDPGFPTISRRMIACAACIGVVHNNEITPLAVGATSLPVTTESTSQHAEYEGLLMGLEWLVKFLSCQNKDFPLPQIILTDEDDIDSIALRRQPKQQQHRRREVRILIEGDCKTVTDQISGRSTPRKLESLYQRARCLLDQLISTENNHYVVLVEPEYHHIPRSQNSISDSLCNNLMNIVTAKSWIESINQLKQAESQTLSSASLSLLLEDVTRNTKYSLRPHLYEMLVNLALQKKSESEDKFLVEIGKLLVEEESQNHKQTIRRGVELQIQGWKGLKQDKKAHFLERKYRILLSNPSLSSNDDDSISSTLYADNDPDVLRSLGDTIEGEWDIAIPDVWKPILDTWFNSARNEKATWEEEGGSPLWIDILR</sequence>
<dbReference type="Gene3D" id="3.30.420.10">
    <property type="entry name" value="Ribonuclease H-like superfamily/Ribonuclease H"/>
    <property type="match status" value="1"/>
</dbReference>
<dbReference type="KEGG" id="fcy:FRACYDRAFT_267819"/>
<keyword evidence="3" id="KW-1185">Reference proteome</keyword>
<dbReference type="Proteomes" id="UP000095751">
    <property type="component" value="Unassembled WGS sequence"/>
</dbReference>
<dbReference type="OrthoDB" id="47583at2759"/>
<dbReference type="InParanoid" id="A0A1E7FS68"/>
<organism evidence="2 3">
    <name type="scientific">Fragilariopsis cylindrus CCMP1102</name>
    <dbReference type="NCBI Taxonomy" id="635003"/>
    <lineage>
        <taxon>Eukaryota</taxon>
        <taxon>Sar</taxon>
        <taxon>Stramenopiles</taxon>
        <taxon>Ochrophyta</taxon>
        <taxon>Bacillariophyta</taxon>
        <taxon>Bacillariophyceae</taxon>
        <taxon>Bacillariophycidae</taxon>
        <taxon>Bacillariales</taxon>
        <taxon>Bacillariaceae</taxon>
        <taxon>Fragilariopsis</taxon>
    </lineage>
</organism>
<keyword evidence="1" id="KW-0472">Membrane</keyword>
<dbReference type="EMBL" id="KV784354">
    <property type="protein sequence ID" value="OEU20964.1"/>
    <property type="molecule type" value="Genomic_DNA"/>
</dbReference>
<keyword evidence="1" id="KW-1133">Transmembrane helix</keyword>
<dbReference type="AlphaFoldDB" id="A0A1E7FS68"/>
<dbReference type="InterPro" id="IPR036397">
    <property type="entry name" value="RNaseH_sf"/>
</dbReference>
<feature type="transmembrane region" description="Helical" evidence="1">
    <location>
        <begin position="21"/>
        <end position="40"/>
    </location>
</feature>
<keyword evidence="1" id="KW-0812">Transmembrane</keyword>
<gene>
    <name evidence="2" type="ORF">FRACYDRAFT_267819</name>
</gene>
<evidence type="ECO:0000313" key="2">
    <source>
        <dbReference type="EMBL" id="OEU20964.1"/>
    </source>
</evidence>
<evidence type="ECO:0008006" key="4">
    <source>
        <dbReference type="Google" id="ProtNLM"/>
    </source>
</evidence>
<accession>A0A1E7FS68</accession>